<comment type="caution">
    <text evidence="2">The sequence shown here is derived from an EMBL/GenBank/DDBJ whole genome shotgun (WGS) entry which is preliminary data.</text>
</comment>
<name>A0A4S8QPU1_9ACTN</name>
<feature type="transmembrane region" description="Helical" evidence="1">
    <location>
        <begin position="99"/>
        <end position="117"/>
    </location>
</feature>
<dbReference type="RefSeq" id="WP_136533434.1">
    <property type="nucleotide sequence ID" value="NZ_STGY01000019.1"/>
</dbReference>
<dbReference type="AlphaFoldDB" id="A0A4S8QPU1"/>
<feature type="transmembrane region" description="Helical" evidence="1">
    <location>
        <begin position="129"/>
        <end position="153"/>
    </location>
</feature>
<keyword evidence="1" id="KW-0812">Transmembrane</keyword>
<feature type="transmembrane region" description="Helical" evidence="1">
    <location>
        <begin position="65"/>
        <end position="87"/>
    </location>
</feature>
<organism evidence="2 3">
    <name type="scientific">Glycomyces buryatensis</name>
    <dbReference type="NCBI Taxonomy" id="2570927"/>
    <lineage>
        <taxon>Bacteria</taxon>
        <taxon>Bacillati</taxon>
        <taxon>Actinomycetota</taxon>
        <taxon>Actinomycetes</taxon>
        <taxon>Glycomycetales</taxon>
        <taxon>Glycomycetaceae</taxon>
        <taxon>Glycomyces</taxon>
    </lineage>
</organism>
<dbReference type="Proteomes" id="UP000308760">
    <property type="component" value="Unassembled WGS sequence"/>
</dbReference>
<sequence>MNSVRIVNRADSPLIPRIAAGAVIALGGLAAVDAFAGSLAGFTLFDLRWSEADNKLGIPALTEQVLRICFWHNLIWVPLRVAAAIAVYRGSRIARIGAIVVELVAVAVWVPTFFITVDARGISSALDQIAVVQFAAAVCVAGSIAAIGLLSTYGTRSWCDRP</sequence>
<feature type="transmembrane region" description="Helical" evidence="1">
    <location>
        <begin position="21"/>
        <end position="45"/>
    </location>
</feature>
<reference evidence="2 3" key="2">
    <citation type="submission" date="2019-05" db="EMBL/GenBank/DDBJ databases">
        <title>Glycomyces buryatensis sp. nov.</title>
        <authorList>
            <person name="Nikitina E."/>
        </authorList>
    </citation>
    <scope>NUCLEOTIDE SEQUENCE [LARGE SCALE GENOMIC DNA]</scope>
    <source>
        <strain evidence="2 3">18</strain>
    </source>
</reference>
<dbReference type="EMBL" id="STGY01000019">
    <property type="protein sequence ID" value="THV42734.1"/>
    <property type="molecule type" value="Genomic_DNA"/>
</dbReference>
<keyword evidence="1" id="KW-1133">Transmembrane helix</keyword>
<proteinExistence type="predicted"/>
<gene>
    <name evidence="2" type="ORF">FAB82_04950</name>
</gene>
<evidence type="ECO:0000256" key="1">
    <source>
        <dbReference type="SAM" id="Phobius"/>
    </source>
</evidence>
<evidence type="ECO:0000313" key="3">
    <source>
        <dbReference type="Proteomes" id="UP000308760"/>
    </source>
</evidence>
<protein>
    <submittedName>
        <fullName evidence="2">Uncharacterized protein</fullName>
    </submittedName>
</protein>
<reference evidence="3" key="1">
    <citation type="submission" date="2019-04" db="EMBL/GenBank/DDBJ databases">
        <title>Nocardioides xinjiangensis sp. nov.</title>
        <authorList>
            <person name="Liu S."/>
        </authorList>
    </citation>
    <scope>NUCLEOTIDE SEQUENCE [LARGE SCALE GENOMIC DNA]</scope>
    <source>
        <strain evidence="3">18</strain>
    </source>
</reference>
<evidence type="ECO:0000313" key="2">
    <source>
        <dbReference type="EMBL" id="THV42734.1"/>
    </source>
</evidence>
<keyword evidence="3" id="KW-1185">Reference proteome</keyword>
<accession>A0A4S8QPU1</accession>
<keyword evidence="1" id="KW-0472">Membrane</keyword>